<sequence length="166" mass="17597">MTAGDSGRISISWTQTELNGLEAAPQSFLKIGAAWSWRGQALSLASPAEQGLVLSGQAEAYSSKVLNSIAPSPNLADGALGRIVLTNGAHKYTALLFSVAGEANPTLVFENGYPARDQEFWVSAYTEFESATNSSLPDQNVVAFPTRSPMDKSWENTVAGVRSVAD</sequence>
<protein>
    <submittedName>
        <fullName evidence="1">Uncharacterized protein</fullName>
    </submittedName>
</protein>
<proteinExistence type="predicted"/>
<gene>
    <name evidence="1" type="ORF">RUA4292_00328</name>
</gene>
<name>A0A0N7LPU1_9RHOB</name>
<dbReference type="Proteomes" id="UP000050783">
    <property type="component" value="Unassembled WGS sequence"/>
</dbReference>
<reference evidence="1 2" key="1">
    <citation type="submission" date="2015-09" db="EMBL/GenBank/DDBJ databases">
        <authorList>
            <consortium name="Swine Surveillance"/>
        </authorList>
    </citation>
    <scope>NUCLEOTIDE SEQUENCE [LARGE SCALE GENOMIC DNA]</scope>
    <source>
        <strain evidence="1 2">CECT 4292</strain>
    </source>
</reference>
<dbReference type="EMBL" id="CYPU01000007">
    <property type="protein sequence ID" value="CUH46164.1"/>
    <property type="molecule type" value="Genomic_DNA"/>
</dbReference>
<evidence type="ECO:0000313" key="2">
    <source>
        <dbReference type="Proteomes" id="UP000050783"/>
    </source>
</evidence>
<organism evidence="1 2">
    <name type="scientific">Ruegeria atlantica</name>
    <dbReference type="NCBI Taxonomy" id="81569"/>
    <lineage>
        <taxon>Bacteria</taxon>
        <taxon>Pseudomonadati</taxon>
        <taxon>Pseudomonadota</taxon>
        <taxon>Alphaproteobacteria</taxon>
        <taxon>Rhodobacterales</taxon>
        <taxon>Roseobacteraceae</taxon>
        <taxon>Ruegeria</taxon>
    </lineage>
</organism>
<dbReference type="GeneID" id="55491651"/>
<dbReference type="OrthoDB" id="6305173at2"/>
<dbReference type="STRING" id="81569.RUM4293_04512"/>
<evidence type="ECO:0000313" key="1">
    <source>
        <dbReference type="EMBL" id="CUH46164.1"/>
    </source>
</evidence>
<dbReference type="AlphaFoldDB" id="A0A0N7LPU1"/>
<dbReference type="RefSeq" id="WP_058276018.1">
    <property type="nucleotide sequence ID" value="NZ_CYPU01000007.1"/>
</dbReference>
<accession>A0A0N7LPU1</accession>